<sequence length="237" mass="27016">MDKVKCLVVDDEPLARELVESHLAKLDQFEHTASCNNAPAAFGILNSQDIDLMFLDIQMPMMTGLDFIRNLKSPPKVIITSAFRHYAIEGFDLDVIDYLLKPITFERFLKAVEKYLQLARPAKVIDRVPEKPTLDFIYLRSNKKHHKVDVAEILYIESNKDYITVHMTGRELVVKQPISEVEGMLDGKRFLRIHRSYLVNADKITAFTASDVEINAVELPIGTNYKKVIAAALNIKE</sequence>
<feature type="modified residue" description="4-aspartylphosphate" evidence="1">
    <location>
        <position position="56"/>
    </location>
</feature>
<name>A0AAP2DZ31_9BACT</name>
<gene>
    <name evidence="4" type="ORF">KK062_17350</name>
</gene>
<accession>A0AAP2DZ31</accession>
<protein>
    <submittedName>
        <fullName evidence="4">LytTR family DNA-binding domain-containing protein</fullName>
    </submittedName>
</protein>
<dbReference type="InterPro" id="IPR001789">
    <property type="entry name" value="Sig_transdc_resp-reg_receiver"/>
</dbReference>
<proteinExistence type="predicted"/>
<reference evidence="4 5" key="1">
    <citation type="submission" date="2021-05" db="EMBL/GenBank/DDBJ databases">
        <title>A Polyphasic approach of four new species of the genus Ohtaekwangia: Ohtaekwangia histidinii sp. nov., Ohtaekwangia cretensis sp. nov., Ohtaekwangia indiensis sp. nov., Ohtaekwangia reichenbachii sp. nov. from diverse environment.</title>
        <authorList>
            <person name="Octaviana S."/>
        </authorList>
    </citation>
    <scope>NUCLEOTIDE SEQUENCE [LARGE SCALE GENOMIC DNA]</scope>
    <source>
        <strain evidence="4 5">PWU5</strain>
    </source>
</reference>
<comment type="caution">
    <text evidence="4">The sequence shown here is derived from an EMBL/GenBank/DDBJ whole genome shotgun (WGS) entry which is preliminary data.</text>
</comment>
<dbReference type="RefSeq" id="WP_254085593.1">
    <property type="nucleotide sequence ID" value="NZ_JAHESE010000018.1"/>
</dbReference>
<dbReference type="EMBL" id="JAHESE010000018">
    <property type="protein sequence ID" value="MBT1710016.1"/>
    <property type="molecule type" value="Genomic_DNA"/>
</dbReference>
<dbReference type="PROSITE" id="PS50110">
    <property type="entry name" value="RESPONSE_REGULATORY"/>
    <property type="match status" value="1"/>
</dbReference>
<dbReference type="Pfam" id="PF00072">
    <property type="entry name" value="Response_reg"/>
    <property type="match status" value="1"/>
</dbReference>
<keyword evidence="5" id="KW-1185">Reference proteome</keyword>
<dbReference type="InterPro" id="IPR007492">
    <property type="entry name" value="LytTR_DNA-bd_dom"/>
</dbReference>
<dbReference type="InterPro" id="IPR046947">
    <property type="entry name" value="LytR-like"/>
</dbReference>
<evidence type="ECO:0000259" key="2">
    <source>
        <dbReference type="PROSITE" id="PS50110"/>
    </source>
</evidence>
<dbReference type="GO" id="GO:0003677">
    <property type="term" value="F:DNA binding"/>
    <property type="evidence" value="ECO:0007669"/>
    <property type="project" value="UniProtKB-KW"/>
</dbReference>
<dbReference type="GO" id="GO:0000156">
    <property type="term" value="F:phosphorelay response regulator activity"/>
    <property type="evidence" value="ECO:0007669"/>
    <property type="project" value="InterPro"/>
</dbReference>
<feature type="domain" description="Response regulatory" evidence="2">
    <location>
        <begin position="5"/>
        <end position="116"/>
    </location>
</feature>
<feature type="domain" description="HTH LytTR-type" evidence="3">
    <location>
        <begin position="137"/>
        <end position="204"/>
    </location>
</feature>
<dbReference type="PANTHER" id="PTHR37299:SF1">
    <property type="entry name" value="STAGE 0 SPORULATION PROTEIN A HOMOLOG"/>
    <property type="match status" value="1"/>
</dbReference>
<dbReference type="SMART" id="SM00850">
    <property type="entry name" value="LytTR"/>
    <property type="match status" value="1"/>
</dbReference>
<dbReference type="AlphaFoldDB" id="A0AAP2DZ31"/>
<dbReference type="PROSITE" id="PS50930">
    <property type="entry name" value="HTH_LYTTR"/>
    <property type="match status" value="1"/>
</dbReference>
<keyword evidence="1" id="KW-0597">Phosphoprotein</keyword>
<dbReference type="Gene3D" id="3.40.50.2300">
    <property type="match status" value="1"/>
</dbReference>
<dbReference type="PANTHER" id="PTHR37299">
    <property type="entry name" value="TRANSCRIPTIONAL REGULATOR-RELATED"/>
    <property type="match status" value="1"/>
</dbReference>
<keyword evidence="4" id="KW-0238">DNA-binding</keyword>
<evidence type="ECO:0000313" key="5">
    <source>
        <dbReference type="Proteomes" id="UP001319080"/>
    </source>
</evidence>
<dbReference type="SUPFAM" id="SSF52172">
    <property type="entry name" value="CheY-like"/>
    <property type="match status" value="1"/>
</dbReference>
<dbReference type="Pfam" id="PF04397">
    <property type="entry name" value="LytTR"/>
    <property type="match status" value="1"/>
</dbReference>
<dbReference type="Proteomes" id="UP001319080">
    <property type="component" value="Unassembled WGS sequence"/>
</dbReference>
<organism evidence="4 5">
    <name type="scientific">Dawidia cretensis</name>
    <dbReference type="NCBI Taxonomy" id="2782350"/>
    <lineage>
        <taxon>Bacteria</taxon>
        <taxon>Pseudomonadati</taxon>
        <taxon>Bacteroidota</taxon>
        <taxon>Cytophagia</taxon>
        <taxon>Cytophagales</taxon>
        <taxon>Chryseotaleaceae</taxon>
        <taxon>Dawidia</taxon>
    </lineage>
</organism>
<evidence type="ECO:0000313" key="4">
    <source>
        <dbReference type="EMBL" id="MBT1710016.1"/>
    </source>
</evidence>
<dbReference type="InterPro" id="IPR011006">
    <property type="entry name" value="CheY-like_superfamily"/>
</dbReference>
<evidence type="ECO:0000256" key="1">
    <source>
        <dbReference type="PROSITE-ProRule" id="PRU00169"/>
    </source>
</evidence>
<dbReference type="Gene3D" id="2.40.50.1020">
    <property type="entry name" value="LytTr DNA-binding domain"/>
    <property type="match status" value="1"/>
</dbReference>
<evidence type="ECO:0000259" key="3">
    <source>
        <dbReference type="PROSITE" id="PS50930"/>
    </source>
</evidence>
<dbReference type="SMART" id="SM00448">
    <property type="entry name" value="REC"/>
    <property type="match status" value="1"/>
</dbReference>